<protein>
    <submittedName>
        <fullName evidence="1">Uncharacterized protein</fullName>
    </submittedName>
</protein>
<gene>
    <name evidence="1" type="ORF">Mgra_00001543</name>
</gene>
<reference evidence="1" key="1">
    <citation type="journal article" date="2020" name="Ecol. Evol.">
        <title>Genome structure and content of the rice root-knot nematode (Meloidogyne graminicola).</title>
        <authorList>
            <person name="Phan N.T."/>
            <person name="Danchin E.G.J."/>
            <person name="Klopp C."/>
            <person name="Perfus-Barbeoch L."/>
            <person name="Kozlowski D.K."/>
            <person name="Koutsovoulos G.D."/>
            <person name="Lopez-Roques C."/>
            <person name="Bouchez O."/>
            <person name="Zahm M."/>
            <person name="Besnard G."/>
            <person name="Bellafiore S."/>
        </authorList>
    </citation>
    <scope>NUCLEOTIDE SEQUENCE</scope>
    <source>
        <strain evidence="1">VN-18</strain>
    </source>
</reference>
<organism evidence="1 2">
    <name type="scientific">Meloidogyne graminicola</name>
    <dbReference type="NCBI Taxonomy" id="189291"/>
    <lineage>
        <taxon>Eukaryota</taxon>
        <taxon>Metazoa</taxon>
        <taxon>Ecdysozoa</taxon>
        <taxon>Nematoda</taxon>
        <taxon>Chromadorea</taxon>
        <taxon>Rhabditida</taxon>
        <taxon>Tylenchina</taxon>
        <taxon>Tylenchomorpha</taxon>
        <taxon>Tylenchoidea</taxon>
        <taxon>Meloidogynidae</taxon>
        <taxon>Meloidogyninae</taxon>
        <taxon>Meloidogyne</taxon>
    </lineage>
</organism>
<proteinExistence type="predicted"/>
<sequence length="60" mass="7164">MQIATNHLFAYLDIVYYLDGNLPDERENKEFLPLDFLERTPIRPKFVIGENNKGYEIEFL</sequence>
<dbReference type="AlphaFoldDB" id="A0A8S9ZZF2"/>
<feature type="non-terminal residue" evidence="1">
    <location>
        <position position="60"/>
    </location>
</feature>
<name>A0A8S9ZZF2_9BILA</name>
<accession>A0A8S9ZZF2</accession>
<dbReference type="EMBL" id="JABEBT010000008">
    <property type="protein sequence ID" value="KAF7639017.1"/>
    <property type="molecule type" value="Genomic_DNA"/>
</dbReference>
<comment type="caution">
    <text evidence="1">The sequence shown here is derived from an EMBL/GenBank/DDBJ whole genome shotgun (WGS) entry which is preliminary data.</text>
</comment>
<evidence type="ECO:0000313" key="1">
    <source>
        <dbReference type="EMBL" id="KAF7639017.1"/>
    </source>
</evidence>
<keyword evidence="2" id="KW-1185">Reference proteome</keyword>
<dbReference type="Proteomes" id="UP000605970">
    <property type="component" value="Unassembled WGS sequence"/>
</dbReference>
<dbReference type="OrthoDB" id="5906794at2759"/>
<evidence type="ECO:0000313" key="2">
    <source>
        <dbReference type="Proteomes" id="UP000605970"/>
    </source>
</evidence>